<dbReference type="Gene3D" id="1.20.1280.50">
    <property type="match status" value="1"/>
</dbReference>
<gene>
    <name evidence="2" type="ORF">D9758_012948</name>
</gene>
<dbReference type="InterPro" id="IPR036047">
    <property type="entry name" value="F-box-like_dom_sf"/>
</dbReference>
<dbReference type="SUPFAM" id="SSF52047">
    <property type="entry name" value="RNI-like"/>
    <property type="match status" value="1"/>
</dbReference>
<dbReference type="AlphaFoldDB" id="A0A8H5FNQ0"/>
<dbReference type="CDD" id="cd09917">
    <property type="entry name" value="F-box_SF"/>
    <property type="match status" value="1"/>
</dbReference>
<dbReference type="InterPro" id="IPR032675">
    <property type="entry name" value="LRR_dom_sf"/>
</dbReference>
<evidence type="ECO:0000313" key="2">
    <source>
        <dbReference type="EMBL" id="KAF5343544.1"/>
    </source>
</evidence>
<dbReference type="Pfam" id="PF12937">
    <property type="entry name" value="F-box-like"/>
    <property type="match status" value="1"/>
</dbReference>
<dbReference type="EMBL" id="JAACJM010000138">
    <property type="protein sequence ID" value="KAF5343544.1"/>
    <property type="molecule type" value="Genomic_DNA"/>
</dbReference>
<keyword evidence="3" id="KW-1185">Reference proteome</keyword>
<reference evidence="2 3" key="1">
    <citation type="journal article" date="2020" name="ISME J.">
        <title>Uncovering the hidden diversity of litter-decomposition mechanisms in mushroom-forming fungi.</title>
        <authorList>
            <person name="Floudas D."/>
            <person name="Bentzer J."/>
            <person name="Ahren D."/>
            <person name="Johansson T."/>
            <person name="Persson P."/>
            <person name="Tunlid A."/>
        </authorList>
    </citation>
    <scope>NUCLEOTIDE SEQUENCE [LARGE SCALE GENOMIC DNA]</scope>
    <source>
        <strain evidence="2 3">CBS 291.85</strain>
    </source>
</reference>
<organism evidence="2 3">
    <name type="scientific">Tetrapyrgos nigripes</name>
    <dbReference type="NCBI Taxonomy" id="182062"/>
    <lineage>
        <taxon>Eukaryota</taxon>
        <taxon>Fungi</taxon>
        <taxon>Dikarya</taxon>
        <taxon>Basidiomycota</taxon>
        <taxon>Agaricomycotina</taxon>
        <taxon>Agaricomycetes</taxon>
        <taxon>Agaricomycetidae</taxon>
        <taxon>Agaricales</taxon>
        <taxon>Marasmiineae</taxon>
        <taxon>Marasmiaceae</taxon>
        <taxon>Tetrapyrgos</taxon>
    </lineage>
</organism>
<evidence type="ECO:0000259" key="1">
    <source>
        <dbReference type="Pfam" id="PF12937"/>
    </source>
</evidence>
<dbReference type="SUPFAM" id="SSF81383">
    <property type="entry name" value="F-box domain"/>
    <property type="match status" value="1"/>
</dbReference>
<proteinExistence type="predicted"/>
<dbReference type="Gene3D" id="3.80.10.10">
    <property type="entry name" value="Ribonuclease Inhibitor"/>
    <property type="match status" value="1"/>
</dbReference>
<evidence type="ECO:0000313" key="3">
    <source>
        <dbReference type="Proteomes" id="UP000559256"/>
    </source>
</evidence>
<sequence>MLQETMHPLLQVTELLRIIFEHLEKEDLVRCALVCKSWSEVALDVVWFAVKDMGALANLLSPVKVTVLEDYDDMDAVVPRFVYNFDPNPTTRDWSRFETKYSSRVRHLHFLGALVNARAMEYHDFASLLGVIQRVRSSSPLLPNLRSLEWYSKGDLCTLVDGVTFMHDTVNHCHMQYDCYDVARTTDVSFFIEAIHMRMPLLTSLHIHTAPAQELVSPLASIFENLPHLTRVVVPAFKDIAPLLSSLSKSSKLEELQFLYCNSDPRVAVARTGSPLQRDAFAALAKLVLYGFSYSTAVCPLLSRNSLAGLRSLTLGTIEVEKLKAVQFVLRLLPSFAPNLVEFVLGCPEAPEPDEDAICESIPFDAFRPILECTKMEKFVWCLHNPLSLTDSDVEKITSTWVDLKVLKLSSMLPLHRIQHPFNKPTLRALSILTRRCLGLKDVSLYLDTTMFLEFESVSDTLPAMTTKFADLEILDVGFSDIVPRHMSYTAMSLAQVCSPQCLLSWSPADEATSSRWKMVQVMFLLFSDIFRLEAAVCNRDDQIVLLKEQNRSLRHMLSQGNT</sequence>
<name>A0A8H5FNQ0_9AGAR</name>
<comment type="caution">
    <text evidence="2">The sequence shown here is derived from an EMBL/GenBank/DDBJ whole genome shotgun (WGS) entry which is preliminary data.</text>
</comment>
<dbReference type="Proteomes" id="UP000559256">
    <property type="component" value="Unassembled WGS sequence"/>
</dbReference>
<dbReference type="OrthoDB" id="2447803at2759"/>
<accession>A0A8H5FNQ0</accession>
<dbReference type="InterPro" id="IPR001810">
    <property type="entry name" value="F-box_dom"/>
</dbReference>
<protein>
    <recommendedName>
        <fullName evidence="1">F-box domain-containing protein</fullName>
    </recommendedName>
</protein>
<feature type="domain" description="F-box" evidence="1">
    <location>
        <begin position="13"/>
        <end position="48"/>
    </location>
</feature>